<feature type="disulfide bond" evidence="12">
    <location>
        <begin position="78"/>
        <end position="87"/>
    </location>
</feature>
<dbReference type="SUPFAM" id="SSF49265">
    <property type="entry name" value="Fibronectin type III"/>
    <property type="match status" value="2"/>
</dbReference>
<evidence type="ECO:0000256" key="10">
    <source>
        <dbReference type="ARBA" id="ARBA00023170"/>
    </source>
</evidence>
<dbReference type="Gene3D" id="2.60.40.10">
    <property type="entry name" value="Immunoglobulins"/>
    <property type="match status" value="2"/>
</dbReference>
<keyword evidence="9 12" id="KW-1015">Disulfide bond</keyword>
<evidence type="ECO:0000256" key="2">
    <source>
        <dbReference type="ARBA" id="ARBA00007885"/>
    </source>
</evidence>
<evidence type="ECO:0000256" key="5">
    <source>
        <dbReference type="ARBA" id="ARBA00022692"/>
    </source>
</evidence>
<comment type="subcellular location">
    <subcellularLocation>
        <location evidence="1">Cell membrane</location>
        <topology evidence="1">Single-pass type I membrane protein</topology>
    </subcellularLocation>
</comment>
<dbReference type="InterPro" id="IPR013783">
    <property type="entry name" value="Ig-like_fold"/>
</dbReference>
<dbReference type="PANTHER" id="PTHR23037">
    <property type="entry name" value="CYTOKINE RECEPTOR"/>
    <property type="match status" value="1"/>
</dbReference>
<evidence type="ECO:0000256" key="13">
    <source>
        <dbReference type="SAM" id="MobiDB-lite"/>
    </source>
</evidence>
<feature type="disulfide bond" evidence="12">
    <location>
        <begin position="116"/>
        <end position="133"/>
    </location>
</feature>
<dbReference type="Pfam" id="PF09067">
    <property type="entry name" value="EpoR_lig-bind"/>
    <property type="match status" value="1"/>
</dbReference>
<evidence type="ECO:0000256" key="7">
    <source>
        <dbReference type="ARBA" id="ARBA00022989"/>
    </source>
</evidence>
<feature type="domain" description="Fibronectin type-III" evidence="15">
    <location>
        <begin position="170"/>
        <end position="268"/>
    </location>
</feature>
<dbReference type="InterPro" id="IPR003961">
    <property type="entry name" value="FN3_dom"/>
</dbReference>
<reference evidence="16" key="1">
    <citation type="submission" date="2025-08" db="UniProtKB">
        <authorList>
            <consortium name="Ensembl"/>
        </authorList>
    </citation>
    <scope>IDENTIFICATION</scope>
</reference>
<feature type="compositionally biased region" description="Low complexity" evidence="13">
    <location>
        <begin position="466"/>
        <end position="487"/>
    </location>
</feature>
<evidence type="ECO:0000256" key="6">
    <source>
        <dbReference type="ARBA" id="ARBA00022729"/>
    </source>
</evidence>
<evidence type="ECO:0000256" key="14">
    <source>
        <dbReference type="SAM" id="Phobius"/>
    </source>
</evidence>
<keyword evidence="4" id="KW-1003">Cell membrane</keyword>
<sequence length="556" mass="63520">MVSTKQFGRKAHLERRIHLSGLLYRAVMYLLCKWMTKMRSNRLKIVFMLCLAFVTTGGQHFESKVAQLLQDETEHIKCFVEGKDLTCFWEEEEERNHIHDQYTFTYSYEKKNKMACAVSSLYLLASNKTILFCKLPKTPFFTTLDVQVLRDGRMLYTRSLNAENVLFLDPPRNLTVMSSGKEGQLNVSWLPPLLKYMDDSMIYEVRYAVDGSNMGKVEVIKVSTRLVLLGLQSNTRYKVWVRVKPDGVAYKGYWSAWTEPVFGVTPPSDVDPLIVLLVIFIGLILCLLSLTVILSHHKFLLKKLWPDIPTPEHKFPGLFTVYKGDFKEWMSHNNGSMWGRSVPVYTEELPSPLEVLSEVSLTSHGTSQREERKPAEEDEEKESERSDSGLTDRWRDPPHAHWLMEQLRALQENPESRSQSSLLQSHDTYVTLNQGDNEQQVDDVFEETLPLQTLFTTAGTSSLGTSHSDLGSLQQSSGSGRLSSQSSFEYPNHTWPPKGPGYAYMAVADSGVSMDYSPMSSSRIAELGKHRMYTNDYKNEIFPHKWPLSGQYIKSG</sequence>
<feature type="region of interest" description="Disordered" evidence="13">
    <location>
        <begin position="461"/>
        <end position="489"/>
    </location>
</feature>
<organism evidence="16 17">
    <name type="scientific">Cyprinus carpio</name>
    <name type="common">Common carp</name>
    <dbReference type="NCBI Taxonomy" id="7962"/>
    <lineage>
        <taxon>Eukaryota</taxon>
        <taxon>Metazoa</taxon>
        <taxon>Chordata</taxon>
        <taxon>Craniata</taxon>
        <taxon>Vertebrata</taxon>
        <taxon>Euteleostomi</taxon>
        <taxon>Actinopterygii</taxon>
        <taxon>Neopterygii</taxon>
        <taxon>Teleostei</taxon>
        <taxon>Ostariophysi</taxon>
        <taxon>Cypriniformes</taxon>
        <taxon>Cyprinidae</taxon>
        <taxon>Cyprininae</taxon>
        <taxon>Cyprinus</taxon>
    </lineage>
</organism>
<evidence type="ECO:0000256" key="4">
    <source>
        <dbReference type="ARBA" id="ARBA00022475"/>
    </source>
</evidence>
<evidence type="ECO:0000256" key="12">
    <source>
        <dbReference type="PIRSR" id="PIRSR001959-2"/>
    </source>
</evidence>
<feature type="compositionally biased region" description="Basic and acidic residues" evidence="13">
    <location>
        <begin position="382"/>
        <end position="396"/>
    </location>
</feature>
<keyword evidence="11" id="KW-0325">Glycoprotein</keyword>
<keyword evidence="7 14" id="KW-1133">Transmembrane helix</keyword>
<evidence type="ECO:0000256" key="1">
    <source>
        <dbReference type="ARBA" id="ARBA00004251"/>
    </source>
</evidence>
<evidence type="ECO:0000313" key="16">
    <source>
        <dbReference type="Ensembl" id="ENSCCRP00015018699.1"/>
    </source>
</evidence>
<dbReference type="InterPro" id="IPR036116">
    <property type="entry name" value="FN3_sf"/>
</dbReference>
<keyword evidence="8 14" id="KW-0472">Membrane</keyword>
<dbReference type="GO" id="GO:0004896">
    <property type="term" value="F:cytokine receptor activity"/>
    <property type="evidence" value="ECO:0007669"/>
    <property type="project" value="TreeGrafter"/>
</dbReference>
<keyword evidence="5 14" id="KW-0812">Transmembrane</keyword>
<dbReference type="Pfam" id="PF00041">
    <property type="entry name" value="fn3"/>
    <property type="match status" value="1"/>
</dbReference>
<name>A0A8C1T9C8_CYPCA</name>
<dbReference type="InterPro" id="IPR015152">
    <property type="entry name" value="Growth/epo_recpt_lig-bind"/>
</dbReference>
<dbReference type="PIRSF" id="PIRSF001959">
    <property type="entry name" value="EPO_receptor"/>
    <property type="match status" value="1"/>
</dbReference>
<comment type="similarity">
    <text evidence="2">Belongs to the type I cytokine receptor family. Type 1 subfamily.</text>
</comment>
<protein>
    <recommendedName>
        <fullName evidence="3">Erythropoietin receptor</fullName>
    </recommendedName>
</protein>
<dbReference type="Ensembl" id="ENSCCRT00015019366.1">
    <property type="protein sequence ID" value="ENSCCRP00015018699.1"/>
    <property type="gene ID" value="ENSCCRG00015008137.1"/>
</dbReference>
<keyword evidence="10" id="KW-0675">Receptor</keyword>
<dbReference type="CDD" id="cd00063">
    <property type="entry name" value="FN3"/>
    <property type="match status" value="1"/>
</dbReference>
<evidence type="ECO:0000256" key="8">
    <source>
        <dbReference type="ARBA" id="ARBA00023136"/>
    </source>
</evidence>
<feature type="region of interest" description="Disordered" evidence="13">
    <location>
        <begin position="360"/>
        <end position="396"/>
    </location>
</feature>
<proteinExistence type="inferred from homology"/>
<dbReference type="SMART" id="SM00060">
    <property type="entry name" value="FN3"/>
    <property type="match status" value="1"/>
</dbReference>
<evidence type="ECO:0000256" key="9">
    <source>
        <dbReference type="ARBA" id="ARBA00023157"/>
    </source>
</evidence>
<dbReference type="PROSITE" id="PS50853">
    <property type="entry name" value="FN3"/>
    <property type="match status" value="1"/>
</dbReference>
<dbReference type="InterPro" id="IPR009167">
    <property type="entry name" value="Erythropoietin_rcpt"/>
</dbReference>
<dbReference type="GO" id="GO:0009897">
    <property type="term" value="C:external side of plasma membrane"/>
    <property type="evidence" value="ECO:0007669"/>
    <property type="project" value="TreeGrafter"/>
</dbReference>
<evidence type="ECO:0000313" key="17">
    <source>
        <dbReference type="Proteomes" id="UP000694700"/>
    </source>
</evidence>
<feature type="transmembrane region" description="Helical" evidence="14">
    <location>
        <begin position="273"/>
        <end position="294"/>
    </location>
</feature>
<evidence type="ECO:0000256" key="11">
    <source>
        <dbReference type="ARBA" id="ARBA00023180"/>
    </source>
</evidence>
<evidence type="ECO:0000259" key="15">
    <source>
        <dbReference type="PROSITE" id="PS50853"/>
    </source>
</evidence>
<accession>A0A8C1T9C8</accession>
<keyword evidence="6" id="KW-0732">Signal</keyword>
<dbReference type="PANTHER" id="PTHR23037:SF28">
    <property type="entry name" value="ERYTHROPOIETIN RECEPTOR"/>
    <property type="match status" value="1"/>
</dbReference>
<dbReference type="Proteomes" id="UP000694700">
    <property type="component" value="Unplaced"/>
</dbReference>
<evidence type="ECO:0000256" key="3">
    <source>
        <dbReference type="ARBA" id="ARBA00018355"/>
    </source>
</evidence>
<dbReference type="AlphaFoldDB" id="A0A8C1T9C8"/>